<keyword evidence="1" id="KW-0472">Membrane</keyword>
<keyword evidence="3" id="KW-1185">Reference proteome</keyword>
<sequence length="43" mass="4805">MSTLSAKIFVGFSFGLMIFIVGAYIVPPPDGWDEIPERFKKKA</sequence>
<dbReference type="Proteomes" id="UP000190367">
    <property type="component" value="Unassembled WGS sequence"/>
</dbReference>
<dbReference type="RefSeq" id="WP_262488134.1">
    <property type="nucleotide sequence ID" value="NZ_FUWZ01000001.1"/>
</dbReference>
<keyword evidence="1" id="KW-1133">Transmembrane helix</keyword>
<protein>
    <submittedName>
        <fullName evidence="2">Uncharacterized protein</fullName>
    </submittedName>
</protein>
<dbReference type="EMBL" id="FUWZ01000001">
    <property type="protein sequence ID" value="SJZ84067.1"/>
    <property type="molecule type" value="Genomic_DNA"/>
</dbReference>
<proteinExistence type="predicted"/>
<dbReference type="AlphaFoldDB" id="A0A1T4NYC3"/>
<reference evidence="3" key="1">
    <citation type="submission" date="2017-02" db="EMBL/GenBank/DDBJ databases">
        <authorList>
            <person name="Varghese N."/>
            <person name="Submissions S."/>
        </authorList>
    </citation>
    <scope>NUCLEOTIDE SEQUENCE [LARGE SCALE GENOMIC DNA]</scope>
    <source>
        <strain evidence="3">DSM 22224</strain>
    </source>
</reference>
<evidence type="ECO:0000313" key="3">
    <source>
        <dbReference type="Proteomes" id="UP000190367"/>
    </source>
</evidence>
<name>A0A1T4NYC3_9BACT</name>
<evidence type="ECO:0000313" key="2">
    <source>
        <dbReference type="EMBL" id="SJZ84067.1"/>
    </source>
</evidence>
<accession>A0A1T4NYC3</accession>
<organism evidence="2 3">
    <name type="scientific">Chitinophaga eiseniae</name>
    <dbReference type="NCBI Taxonomy" id="634771"/>
    <lineage>
        <taxon>Bacteria</taxon>
        <taxon>Pseudomonadati</taxon>
        <taxon>Bacteroidota</taxon>
        <taxon>Chitinophagia</taxon>
        <taxon>Chitinophagales</taxon>
        <taxon>Chitinophagaceae</taxon>
        <taxon>Chitinophaga</taxon>
    </lineage>
</organism>
<feature type="transmembrane region" description="Helical" evidence="1">
    <location>
        <begin position="7"/>
        <end position="26"/>
    </location>
</feature>
<gene>
    <name evidence="2" type="ORF">SAMN04488128_1011804</name>
</gene>
<evidence type="ECO:0000256" key="1">
    <source>
        <dbReference type="SAM" id="Phobius"/>
    </source>
</evidence>
<keyword evidence="1" id="KW-0812">Transmembrane</keyword>